<evidence type="ECO:0000259" key="10">
    <source>
        <dbReference type="PROSITE" id="PS50893"/>
    </source>
</evidence>
<dbReference type="GO" id="GO:0005886">
    <property type="term" value="C:plasma membrane"/>
    <property type="evidence" value="ECO:0007669"/>
    <property type="project" value="UniProtKB-SubCell"/>
</dbReference>
<reference evidence="11 12" key="1">
    <citation type="journal article" date="2014" name="Genome Announc.">
        <title>Whole-Genome Sequence of Streptococcus suis Serotype 4 Reference Strain 6407.</title>
        <authorList>
            <person name="Wang K."/>
            <person name="Chen J."/>
            <person name="Yao H."/>
            <person name="Lu C."/>
        </authorList>
    </citation>
    <scope>NUCLEOTIDE SEQUENCE [LARGE SCALE GENOMIC DNA]</scope>
    <source>
        <strain evidence="11">6407</strain>
    </source>
</reference>
<keyword evidence="9" id="KW-0472">Membrane</keyword>
<dbReference type="RefSeq" id="WP_024381563.1">
    <property type="nucleotide sequence ID" value="NZ_ALLE01000052.1"/>
</dbReference>
<evidence type="ECO:0000256" key="9">
    <source>
        <dbReference type="ARBA" id="ARBA00023136"/>
    </source>
</evidence>
<dbReference type="CDD" id="cd03214">
    <property type="entry name" value="ABC_Iron-Siderophores_B12_Hemin"/>
    <property type="match status" value="1"/>
</dbReference>
<gene>
    <name evidence="11" type="ORF">ID09_06780</name>
</gene>
<proteinExistence type="predicted"/>
<comment type="subcellular location">
    <subcellularLocation>
        <location evidence="1">Cell membrane</location>
        <topology evidence="1">Peripheral membrane protein</topology>
    </subcellularLocation>
</comment>
<keyword evidence="2" id="KW-0813">Transport</keyword>
<dbReference type="PROSITE" id="PS50893">
    <property type="entry name" value="ABC_TRANSPORTER_2"/>
    <property type="match status" value="1"/>
</dbReference>
<dbReference type="Gene3D" id="3.40.50.300">
    <property type="entry name" value="P-loop containing nucleotide triphosphate hydrolases"/>
    <property type="match status" value="1"/>
</dbReference>
<accession>A0A075SEH6</accession>
<keyword evidence="5" id="KW-0547">Nucleotide-binding</keyword>
<dbReference type="EMBL" id="CP008921">
    <property type="protein sequence ID" value="AIG43747.1"/>
    <property type="molecule type" value="Genomic_DNA"/>
</dbReference>
<dbReference type="HOGENOM" id="CLU_000604_1_11_9"/>
<protein>
    <submittedName>
        <fullName evidence="11">Iron ABC transporter ATP-binding protein</fullName>
    </submittedName>
</protein>
<organism evidence="11 12">
    <name type="scientific">Streptococcus suis 6407</name>
    <dbReference type="NCBI Taxonomy" id="1214179"/>
    <lineage>
        <taxon>Bacteria</taxon>
        <taxon>Bacillati</taxon>
        <taxon>Bacillota</taxon>
        <taxon>Bacilli</taxon>
        <taxon>Lactobacillales</taxon>
        <taxon>Streptococcaceae</taxon>
        <taxon>Streptococcus</taxon>
    </lineage>
</organism>
<evidence type="ECO:0000256" key="6">
    <source>
        <dbReference type="ARBA" id="ARBA00022840"/>
    </source>
</evidence>
<evidence type="ECO:0000256" key="3">
    <source>
        <dbReference type="ARBA" id="ARBA00022475"/>
    </source>
</evidence>
<dbReference type="AlphaFoldDB" id="A0A075SEH6"/>
<dbReference type="PATRIC" id="fig|1214179.4.peg.1328"/>
<dbReference type="InterPro" id="IPR051535">
    <property type="entry name" value="Siderophore_ABC-ATPase"/>
</dbReference>
<dbReference type="GO" id="GO:0005524">
    <property type="term" value="F:ATP binding"/>
    <property type="evidence" value="ECO:0007669"/>
    <property type="project" value="UniProtKB-KW"/>
</dbReference>
<dbReference type="Proteomes" id="UP000028185">
    <property type="component" value="Chromosome"/>
</dbReference>
<dbReference type="GO" id="GO:0016887">
    <property type="term" value="F:ATP hydrolysis activity"/>
    <property type="evidence" value="ECO:0007669"/>
    <property type="project" value="InterPro"/>
</dbReference>
<dbReference type="PANTHER" id="PTHR42771">
    <property type="entry name" value="IRON(3+)-HYDROXAMATE IMPORT ATP-BINDING PROTEIN FHUC"/>
    <property type="match status" value="1"/>
</dbReference>
<name>A0A075SEH6_STRSU</name>
<evidence type="ECO:0000313" key="12">
    <source>
        <dbReference type="Proteomes" id="UP000028185"/>
    </source>
</evidence>
<evidence type="ECO:0000256" key="5">
    <source>
        <dbReference type="ARBA" id="ARBA00022741"/>
    </source>
</evidence>
<sequence length="266" mass="29820">MSSIQAENIQVSYDNRIIIDELSTSIPKGSITTIIGANGCGKSTLLKALTRIIPVQEGAIYLDGQAISQLPTKEVAKKLALLPQVLEATEGISVYELVSYGRFPHQNGLGHLTDQDREKINWALEVTQTAPYARLPVDDLSGGQRQRVWIAMALAQDTDTIFLDEPTTYLDLNHQLEVLELLKELNQSRQKTIVMVLHDVNLSARFSDYMIAMKEGDIRYHGSVSNMMTTEILRDIFSIDPQLMQVAGQDYPILLTYDLKNNKEKK</sequence>
<dbReference type="InterPro" id="IPR027417">
    <property type="entry name" value="P-loop_NTPase"/>
</dbReference>
<evidence type="ECO:0000256" key="8">
    <source>
        <dbReference type="ARBA" id="ARBA00023065"/>
    </source>
</evidence>
<evidence type="ECO:0000313" key="11">
    <source>
        <dbReference type="EMBL" id="AIG43747.1"/>
    </source>
</evidence>
<dbReference type="InterPro" id="IPR003593">
    <property type="entry name" value="AAA+_ATPase"/>
</dbReference>
<dbReference type="PROSITE" id="PS00211">
    <property type="entry name" value="ABC_TRANSPORTER_1"/>
    <property type="match status" value="1"/>
</dbReference>
<evidence type="ECO:0000256" key="4">
    <source>
        <dbReference type="ARBA" id="ARBA00022496"/>
    </source>
</evidence>
<keyword evidence="6 11" id="KW-0067">ATP-binding</keyword>
<feature type="domain" description="ABC transporter" evidence="10">
    <location>
        <begin position="4"/>
        <end position="240"/>
    </location>
</feature>
<dbReference type="GO" id="GO:0006826">
    <property type="term" value="P:iron ion transport"/>
    <property type="evidence" value="ECO:0007669"/>
    <property type="project" value="UniProtKB-KW"/>
</dbReference>
<dbReference type="InterPro" id="IPR003439">
    <property type="entry name" value="ABC_transporter-like_ATP-bd"/>
</dbReference>
<evidence type="ECO:0000256" key="1">
    <source>
        <dbReference type="ARBA" id="ARBA00004202"/>
    </source>
</evidence>
<dbReference type="PANTHER" id="PTHR42771:SF4">
    <property type="entry name" value="IRON(3+)-HYDROXAMATE IMPORT ATP-BINDING PROTEIN FHUC"/>
    <property type="match status" value="1"/>
</dbReference>
<dbReference type="FunFam" id="3.40.50.300:FF:000134">
    <property type="entry name" value="Iron-enterobactin ABC transporter ATP-binding protein"/>
    <property type="match status" value="1"/>
</dbReference>
<dbReference type="InterPro" id="IPR017871">
    <property type="entry name" value="ABC_transporter-like_CS"/>
</dbReference>
<keyword evidence="7" id="KW-0408">Iron</keyword>
<dbReference type="SMART" id="SM00382">
    <property type="entry name" value="AAA"/>
    <property type="match status" value="1"/>
</dbReference>
<evidence type="ECO:0000256" key="7">
    <source>
        <dbReference type="ARBA" id="ARBA00023004"/>
    </source>
</evidence>
<keyword evidence="8" id="KW-0406">Ion transport</keyword>
<dbReference type="SUPFAM" id="SSF52540">
    <property type="entry name" value="P-loop containing nucleoside triphosphate hydrolases"/>
    <property type="match status" value="1"/>
</dbReference>
<dbReference type="Pfam" id="PF00005">
    <property type="entry name" value="ABC_tran"/>
    <property type="match status" value="1"/>
</dbReference>
<keyword evidence="3" id="KW-1003">Cell membrane</keyword>
<evidence type="ECO:0000256" key="2">
    <source>
        <dbReference type="ARBA" id="ARBA00022448"/>
    </source>
</evidence>
<keyword evidence="4" id="KW-0410">Iron transport</keyword>